<dbReference type="SUPFAM" id="SSF53254">
    <property type="entry name" value="Phosphoglycerate mutase-like"/>
    <property type="match status" value="1"/>
</dbReference>
<dbReference type="Gene3D" id="3.40.50.1240">
    <property type="entry name" value="Phosphoglycerate mutase-like"/>
    <property type="match status" value="1"/>
</dbReference>
<gene>
    <name evidence="1" type="ORF">PGH26_01535</name>
</gene>
<proteinExistence type="predicted"/>
<dbReference type="SMART" id="SM00855">
    <property type="entry name" value="PGAM"/>
    <property type="match status" value="1"/>
</dbReference>
<dbReference type="CDD" id="cd07067">
    <property type="entry name" value="HP_PGM_like"/>
    <property type="match status" value="1"/>
</dbReference>
<sequence>MDHGVEFVVIRHLPTAGNGKRQYVGWTDEPIIPSDAEPYDRTIRTVHGSDLLRARQTAALLFPNAAYVADRRFRECNFGQFEGKTYTQLERYSHYRNWVDDPSAISPPDGESLQQVETRVLKAFQELPAGAHVVTHGGPIRLLLARFAPEQREFWSWNVPHGSICRFHWESEEQWKEGQRCTSLSVEMRTENGNSSEKEC</sequence>
<dbReference type="EMBL" id="CP116341">
    <property type="protein sequence ID" value="WOV84631.1"/>
    <property type="molecule type" value="Genomic_DNA"/>
</dbReference>
<evidence type="ECO:0000313" key="1">
    <source>
        <dbReference type="EMBL" id="WOV84631.1"/>
    </source>
</evidence>
<evidence type="ECO:0000313" key="2">
    <source>
        <dbReference type="Proteomes" id="UP001303532"/>
    </source>
</evidence>
<dbReference type="InterPro" id="IPR050275">
    <property type="entry name" value="PGM_Phosphatase"/>
</dbReference>
<keyword evidence="2" id="KW-1185">Reference proteome</keyword>
<dbReference type="Proteomes" id="UP001303532">
    <property type="component" value="Chromosome"/>
</dbReference>
<dbReference type="RefSeq" id="WP_323692278.1">
    <property type="nucleotide sequence ID" value="NZ_CP116341.1"/>
</dbReference>
<protein>
    <submittedName>
        <fullName evidence="1">Histidine phosphatase family protein</fullName>
    </submittedName>
</protein>
<reference evidence="1 2" key="1">
    <citation type="submission" date="2023-01" db="EMBL/GenBank/DDBJ databases">
        <title>Sporosarcina sp. nov., isolated from Korean tranditional fermented seafood 'Jeotgal'.</title>
        <authorList>
            <person name="Yang A.-I."/>
        </authorList>
    </citation>
    <scope>NUCLEOTIDE SEQUENCE [LARGE SCALE GENOMIC DNA]</scope>
    <source>
        <strain evidence="1 2">B2O-1</strain>
    </source>
</reference>
<dbReference type="InterPro" id="IPR013078">
    <property type="entry name" value="His_Pase_superF_clade-1"/>
</dbReference>
<name>A0ABZ0KWQ9_9BACL</name>
<dbReference type="Pfam" id="PF00300">
    <property type="entry name" value="His_Phos_1"/>
    <property type="match status" value="1"/>
</dbReference>
<dbReference type="InterPro" id="IPR029033">
    <property type="entry name" value="His_PPase_superfam"/>
</dbReference>
<organism evidence="1 2">
    <name type="scientific">Sporosarcina jeotgali</name>
    <dbReference type="NCBI Taxonomy" id="3020056"/>
    <lineage>
        <taxon>Bacteria</taxon>
        <taxon>Bacillati</taxon>
        <taxon>Bacillota</taxon>
        <taxon>Bacilli</taxon>
        <taxon>Bacillales</taxon>
        <taxon>Caryophanaceae</taxon>
        <taxon>Sporosarcina</taxon>
    </lineage>
</organism>
<dbReference type="PANTHER" id="PTHR48100">
    <property type="entry name" value="BROAD-SPECIFICITY PHOSPHATASE YOR283W-RELATED"/>
    <property type="match status" value="1"/>
</dbReference>
<accession>A0ABZ0KWQ9</accession>
<dbReference type="PANTHER" id="PTHR48100:SF1">
    <property type="entry name" value="HISTIDINE PHOSPHATASE FAMILY PROTEIN-RELATED"/>
    <property type="match status" value="1"/>
</dbReference>